<dbReference type="Pfam" id="PF04734">
    <property type="entry name" value="Ceramidase_alk"/>
    <property type="match status" value="1"/>
</dbReference>
<feature type="domain" description="Neutral/alkaline non-lysosomal ceramidase N-terminal" evidence="1">
    <location>
        <begin position="20"/>
        <end position="163"/>
    </location>
</feature>
<comment type="caution">
    <text evidence="2">The sequence shown here is derived from an EMBL/GenBank/DDBJ whole genome shotgun (WGS) entry which is preliminary data.</text>
</comment>
<dbReference type="Proteomes" id="UP001596058">
    <property type="component" value="Unassembled WGS sequence"/>
</dbReference>
<reference evidence="3" key="1">
    <citation type="journal article" date="2019" name="Int. J. Syst. Evol. Microbiol.">
        <title>The Global Catalogue of Microorganisms (GCM) 10K type strain sequencing project: providing services to taxonomists for standard genome sequencing and annotation.</title>
        <authorList>
            <consortium name="The Broad Institute Genomics Platform"/>
            <consortium name="The Broad Institute Genome Sequencing Center for Infectious Disease"/>
            <person name="Wu L."/>
            <person name="Ma J."/>
        </authorList>
    </citation>
    <scope>NUCLEOTIDE SEQUENCE [LARGE SCALE GENOMIC DNA]</scope>
    <source>
        <strain evidence="3">CCUG 53903</strain>
    </source>
</reference>
<name>A0ABW1D727_9ACTN</name>
<evidence type="ECO:0000259" key="1">
    <source>
        <dbReference type="Pfam" id="PF04734"/>
    </source>
</evidence>
<dbReference type="RefSeq" id="WP_379523254.1">
    <property type="nucleotide sequence ID" value="NZ_JBHSPA010000097.1"/>
</dbReference>
<sequence>MVVTPWTTRRWSPAASHLLAGAAVADITPPPGGSLAGYAARVSASIAVHDPLLATAVAVSDGAATSLVISADLIALDPDTTRRIARDLRERTGIPEDAVAVAVTHTHAGPAVTRGGIGGVADPRYVEHACAQIVAAGAAALDALAPAVLRRGHGTLHGVATNRRGGTLTHPAVPVV</sequence>
<keyword evidence="3" id="KW-1185">Reference proteome</keyword>
<organism evidence="2 3">
    <name type="scientific">Nonomuraea insulae</name>
    <dbReference type="NCBI Taxonomy" id="1616787"/>
    <lineage>
        <taxon>Bacteria</taxon>
        <taxon>Bacillati</taxon>
        <taxon>Actinomycetota</taxon>
        <taxon>Actinomycetes</taxon>
        <taxon>Streptosporangiales</taxon>
        <taxon>Streptosporangiaceae</taxon>
        <taxon>Nonomuraea</taxon>
    </lineage>
</organism>
<dbReference type="InterPro" id="IPR031329">
    <property type="entry name" value="NEUT/ALK_ceramidase_N"/>
</dbReference>
<evidence type="ECO:0000313" key="2">
    <source>
        <dbReference type="EMBL" id="MFC5833840.1"/>
    </source>
</evidence>
<protein>
    <submittedName>
        <fullName evidence="2">Neutral/alkaline non-lysosomal ceramidase N-terminal domain-containing protein</fullName>
    </submittedName>
</protein>
<evidence type="ECO:0000313" key="3">
    <source>
        <dbReference type="Proteomes" id="UP001596058"/>
    </source>
</evidence>
<proteinExistence type="predicted"/>
<dbReference type="EMBL" id="JBHSPA010000097">
    <property type="protein sequence ID" value="MFC5833840.1"/>
    <property type="molecule type" value="Genomic_DNA"/>
</dbReference>
<accession>A0ABW1D727</accession>
<feature type="non-terminal residue" evidence="2">
    <location>
        <position position="176"/>
    </location>
</feature>
<gene>
    <name evidence="2" type="ORF">ACFPZ3_59210</name>
</gene>